<keyword evidence="2" id="KW-1185">Reference proteome</keyword>
<organism evidence="1 2">
    <name type="scientific">Rhodococcus sacchari</name>
    <dbReference type="NCBI Taxonomy" id="2962047"/>
    <lineage>
        <taxon>Bacteria</taxon>
        <taxon>Bacillati</taxon>
        <taxon>Actinomycetota</taxon>
        <taxon>Actinomycetes</taxon>
        <taxon>Mycobacteriales</taxon>
        <taxon>Nocardiaceae</taxon>
        <taxon>Rhodococcus</taxon>
    </lineage>
</organism>
<proteinExistence type="predicted"/>
<name>A0ACD4DL79_9NOCA</name>
<evidence type="ECO:0000313" key="2">
    <source>
        <dbReference type="Proteomes" id="UP001156484"/>
    </source>
</evidence>
<accession>A0ACD4DL79</accession>
<reference evidence="1" key="1">
    <citation type="submission" date="2022-10" db="EMBL/GenBank/DDBJ databases">
        <title>Rhodococcus ferula Z13 complete genome.</title>
        <authorList>
            <person name="Long X."/>
            <person name="Zang M."/>
        </authorList>
    </citation>
    <scope>NUCLEOTIDE SEQUENCE</scope>
    <source>
        <strain evidence="1">Z13</strain>
    </source>
</reference>
<sequence>MARNSERGQAREGTTYAKGARVTGESRDRLQEELKRRYEEGASIRTLAKETGRSYGFVHNVLVESRVQLRGRGGPNRRRATAGDAQG</sequence>
<gene>
    <name evidence="1" type="ORF">OED52_09905</name>
</gene>
<evidence type="ECO:0000313" key="1">
    <source>
        <dbReference type="EMBL" id="UYP20796.1"/>
    </source>
</evidence>
<dbReference type="EMBL" id="CP107551">
    <property type="protein sequence ID" value="UYP20796.1"/>
    <property type="molecule type" value="Genomic_DNA"/>
</dbReference>
<protein>
    <submittedName>
        <fullName evidence="1">Helix-turn-helix domain-containing protein</fullName>
    </submittedName>
</protein>
<dbReference type="Proteomes" id="UP001156484">
    <property type="component" value="Chromosome"/>
</dbReference>